<evidence type="ECO:0000256" key="6">
    <source>
        <dbReference type="ARBA" id="ARBA00022842"/>
    </source>
</evidence>
<dbReference type="NCBIfam" id="TIGR01662">
    <property type="entry name" value="HAD-SF-IIIA"/>
    <property type="match status" value="1"/>
</dbReference>
<feature type="binding site" evidence="7">
    <location>
        <position position="10"/>
    </location>
    <ligand>
        <name>substrate</name>
    </ligand>
</feature>
<evidence type="ECO:0000256" key="5">
    <source>
        <dbReference type="ARBA" id="ARBA00022801"/>
    </source>
</evidence>
<dbReference type="GO" id="GO:0046872">
    <property type="term" value="F:metal ion binding"/>
    <property type="evidence" value="ECO:0007669"/>
    <property type="project" value="UniProtKB-KW"/>
</dbReference>
<accession>A0A3D8IFM3</accession>
<dbReference type="AlphaFoldDB" id="A0A3D8IFM3"/>
<dbReference type="SFLD" id="SFLDG01136">
    <property type="entry name" value="C1.6:_Phosphoserine_Phosphatas"/>
    <property type="match status" value="1"/>
</dbReference>
<dbReference type="FunFam" id="3.40.50.1000:FF:000029">
    <property type="entry name" value="3-deoxy-D-manno-octulosonate 8-phosphate phosphatase KdsC"/>
    <property type="match status" value="1"/>
</dbReference>
<keyword evidence="6 7" id="KW-0460">Magnesium</keyword>
<dbReference type="PANTHER" id="PTHR21485">
    <property type="entry name" value="HAD SUPERFAMILY MEMBERS CMAS AND KDSC"/>
    <property type="match status" value="1"/>
</dbReference>
<evidence type="ECO:0000313" key="9">
    <source>
        <dbReference type="Proteomes" id="UP000256650"/>
    </source>
</evidence>
<dbReference type="SFLD" id="SFLDG01138">
    <property type="entry name" value="C1.6.2:_Deoxy-d-mannose-octulo"/>
    <property type="match status" value="1"/>
</dbReference>
<dbReference type="Proteomes" id="UP000256650">
    <property type="component" value="Unassembled WGS sequence"/>
</dbReference>
<dbReference type="GO" id="GO:0016788">
    <property type="term" value="F:hydrolase activity, acting on ester bonds"/>
    <property type="evidence" value="ECO:0007669"/>
    <property type="project" value="InterPro"/>
</dbReference>
<feature type="binding site" evidence="7">
    <location>
        <position position="101"/>
    </location>
    <ligand>
        <name>Mg(2+)</name>
        <dbReference type="ChEBI" id="CHEBI:18420"/>
    </ligand>
</feature>
<protein>
    <submittedName>
        <fullName evidence="8">3-deoxy-D-manno-octulosonate 8-phosphate phosphatase</fullName>
    </submittedName>
</protein>
<dbReference type="PANTHER" id="PTHR21485:SF3">
    <property type="entry name" value="N-ACYLNEURAMINATE CYTIDYLYLTRANSFERASE"/>
    <property type="match status" value="1"/>
</dbReference>
<dbReference type="SFLD" id="SFLDS00003">
    <property type="entry name" value="Haloacid_Dehalogenase"/>
    <property type="match status" value="1"/>
</dbReference>
<dbReference type="InterPro" id="IPR006549">
    <property type="entry name" value="HAD-SF_hydro_IIIA"/>
</dbReference>
<evidence type="ECO:0000256" key="3">
    <source>
        <dbReference type="ARBA" id="ARBA00011881"/>
    </source>
</evidence>
<dbReference type="InterPro" id="IPR010023">
    <property type="entry name" value="KdsC_fam"/>
</dbReference>
<dbReference type="CDD" id="cd01630">
    <property type="entry name" value="HAD_KDO-like"/>
    <property type="match status" value="1"/>
</dbReference>
<comment type="cofactor">
    <cofactor evidence="1 7">
        <name>Mg(2+)</name>
        <dbReference type="ChEBI" id="CHEBI:18420"/>
    </cofactor>
</comment>
<dbReference type="NCBIfam" id="TIGR01670">
    <property type="entry name" value="KdsC-phosphatas"/>
    <property type="match status" value="1"/>
</dbReference>
<dbReference type="EMBL" id="NXLS01000002">
    <property type="protein sequence ID" value="RDU63696.1"/>
    <property type="molecule type" value="Genomic_DNA"/>
</dbReference>
<evidence type="ECO:0000313" key="8">
    <source>
        <dbReference type="EMBL" id="RDU63696.1"/>
    </source>
</evidence>
<gene>
    <name evidence="8" type="ORF">CQA43_02400</name>
</gene>
<dbReference type="InterPro" id="IPR036412">
    <property type="entry name" value="HAD-like_sf"/>
</dbReference>
<comment type="caution">
    <text evidence="8">The sequence shown here is derived from an EMBL/GenBank/DDBJ whole genome shotgun (WGS) entry which is preliminary data.</text>
</comment>
<dbReference type="GO" id="GO:0008781">
    <property type="term" value="F:N-acylneuraminate cytidylyltransferase activity"/>
    <property type="evidence" value="ECO:0007669"/>
    <property type="project" value="TreeGrafter"/>
</dbReference>
<evidence type="ECO:0000256" key="1">
    <source>
        <dbReference type="ARBA" id="ARBA00001946"/>
    </source>
</evidence>
<dbReference type="Gene3D" id="3.40.50.1000">
    <property type="entry name" value="HAD superfamily/HAD-like"/>
    <property type="match status" value="1"/>
</dbReference>
<name>A0A3D8IFM3_9HELI</name>
<keyword evidence="5" id="KW-0378">Hydrolase</keyword>
<dbReference type="GeneID" id="82535135"/>
<organism evidence="8 9">
    <name type="scientific">Helicobacter ganmani</name>
    <dbReference type="NCBI Taxonomy" id="60246"/>
    <lineage>
        <taxon>Bacteria</taxon>
        <taxon>Pseudomonadati</taxon>
        <taxon>Campylobacterota</taxon>
        <taxon>Epsilonproteobacteria</taxon>
        <taxon>Campylobacterales</taxon>
        <taxon>Helicobacteraceae</taxon>
        <taxon>Helicobacter</taxon>
    </lineage>
</organism>
<evidence type="ECO:0000256" key="4">
    <source>
        <dbReference type="ARBA" id="ARBA00022723"/>
    </source>
</evidence>
<dbReference type="PIRSF" id="PIRSF006118">
    <property type="entry name" value="KDO8-P_Ptase"/>
    <property type="match status" value="1"/>
</dbReference>
<keyword evidence="9" id="KW-1185">Reference proteome</keyword>
<dbReference type="InterPro" id="IPR050793">
    <property type="entry name" value="CMP-NeuNAc_synthase"/>
</dbReference>
<dbReference type="InterPro" id="IPR023214">
    <property type="entry name" value="HAD_sf"/>
</dbReference>
<reference evidence="8 9" key="1">
    <citation type="submission" date="2018-04" db="EMBL/GenBank/DDBJ databases">
        <title>Novel Campyloabacter and Helicobacter Species and Strains.</title>
        <authorList>
            <person name="Mannion A.J."/>
            <person name="Shen Z."/>
            <person name="Fox J.G."/>
        </authorList>
    </citation>
    <scope>NUCLEOTIDE SEQUENCE [LARGE SCALE GENOMIC DNA]</scope>
    <source>
        <strain evidence="8 9">MIT 99-5101</strain>
    </source>
</reference>
<comment type="similarity">
    <text evidence="2">Belongs to the KdsC family.</text>
</comment>
<dbReference type="Pfam" id="PF08282">
    <property type="entry name" value="Hydrolase_3"/>
    <property type="match status" value="1"/>
</dbReference>
<proteinExistence type="inferred from homology"/>
<dbReference type="SUPFAM" id="SSF56784">
    <property type="entry name" value="HAD-like"/>
    <property type="match status" value="1"/>
</dbReference>
<sequence>MIKLIVLDVDGTLSDGSLIYSNEGVEMKAFNVKDGLGIAMWIKLGGEVAIITGRKSKLVENRARELRITYLKQGVSDKAKALEEILKEANLSLKEVAIIGDDLNDLSMLKLVKYSFAPSDAVKEVKRNVHKVLKHKGGKGAVREMIDDLIKKEKLQVKLYEIFA</sequence>
<keyword evidence="4 7" id="KW-0479">Metal-binding</keyword>
<evidence type="ECO:0000256" key="7">
    <source>
        <dbReference type="PIRSR" id="PIRSR006118-2"/>
    </source>
</evidence>
<dbReference type="OrthoDB" id="9805604at2"/>
<comment type="subunit">
    <text evidence="3">Homotetramer.</text>
</comment>
<evidence type="ECO:0000256" key="2">
    <source>
        <dbReference type="ARBA" id="ARBA00005893"/>
    </source>
</evidence>
<dbReference type="RefSeq" id="WP_115551027.1">
    <property type="nucleotide sequence ID" value="NZ_CAONBV010000096.1"/>
</dbReference>
<feature type="binding site" evidence="7">
    <location>
        <position position="8"/>
    </location>
    <ligand>
        <name>Mg(2+)</name>
        <dbReference type="ChEBI" id="CHEBI:18420"/>
    </ligand>
</feature>